<proteinExistence type="predicted"/>
<evidence type="ECO:0000313" key="3">
    <source>
        <dbReference type="Proteomes" id="UP001431776"/>
    </source>
</evidence>
<dbReference type="Pfam" id="PF10722">
    <property type="entry name" value="YbjN"/>
    <property type="match status" value="1"/>
</dbReference>
<organism evidence="2 3">
    <name type="scientific">Anaerobaca lacustris</name>
    <dbReference type="NCBI Taxonomy" id="3044600"/>
    <lineage>
        <taxon>Bacteria</taxon>
        <taxon>Pseudomonadati</taxon>
        <taxon>Planctomycetota</taxon>
        <taxon>Phycisphaerae</taxon>
        <taxon>Sedimentisphaerales</taxon>
        <taxon>Anaerobacaceae</taxon>
        <taxon>Anaerobaca</taxon>
    </lineage>
</organism>
<dbReference type="InterPro" id="IPR019660">
    <property type="entry name" value="Put_sensory_transdc_reg_YbjN"/>
</dbReference>
<feature type="region of interest" description="Disordered" evidence="1">
    <location>
        <begin position="146"/>
        <end position="187"/>
    </location>
</feature>
<gene>
    <name evidence="2" type="ORF">QJ522_21280</name>
</gene>
<accession>A0AAW6U6N7</accession>
<sequence>MQNMMERVMGLLEAIAIQFTRIDDRALRTGFSGRNVTCETLILVDEKRCRIEIYSPCPASIPRRRLQAMMELIARSNSELVMGHFDLHPEQGRLIMTTSIILGTADLDSEILRHLLFANWAAMDAHFPAITAVLSGAVSPKEAIGRLGDEAEPGNNNASETTEVNPQPRIHRPFGGRFGRITGMSDN</sequence>
<keyword evidence="3" id="KW-1185">Reference proteome</keyword>
<dbReference type="RefSeq" id="WP_349247019.1">
    <property type="nucleotide sequence ID" value="NZ_JASCXX010000042.1"/>
</dbReference>
<evidence type="ECO:0000256" key="1">
    <source>
        <dbReference type="SAM" id="MobiDB-lite"/>
    </source>
</evidence>
<dbReference type="AlphaFoldDB" id="A0AAW6U6N7"/>
<feature type="compositionally biased region" description="Polar residues" evidence="1">
    <location>
        <begin position="154"/>
        <end position="165"/>
    </location>
</feature>
<evidence type="ECO:0000313" key="2">
    <source>
        <dbReference type="EMBL" id="MDI6451609.1"/>
    </source>
</evidence>
<name>A0AAW6U6N7_9BACT</name>
<protein>
    <submittedName>
        <fullName evidence="2">YbjN domain-containing protein</fullName>
    </submittedName>
</protein>
<dbReference type="Proteomes" id="UP001431776">
    <property type="component" value="Unassembled WGS sequence"/>
</dbReference>
<dbReference type="EMBL" id="JASCXX010000042">
    <property type="protein sequence ID" value="MDI6451609.1"/>
    <property type="molecule type" value="Genomic_DNA"/>
</dbReference>
<reference evidence="2" key="1">
    <citation type="submission" date="2023-05" db="EMBL/GenBank/DDBJ databases">
        <title>Anaerotaeda fermentans gen. nov., sp. nov., a novel anaerobic planctomycete of the new family within the order Sedimentisphaerales isolated from Taman Peninsula, Russia.</title>
        <authorList>
            <person name="Khomyakova M.A."/>
            <person name="Merkel A.Y."/>
            <person name="Slobodkin A.I."/>
        </authorList>
    </citation>
    <scope>NUCLEOTIDE SEQUENCE</scope>
    <source>
        <strain evidence="2">M17dextr</strain>
    </source>
</reference>
<comment type="caution">
    <text evidence="2">The sequence shown here is derived from an EMBL/GenBank/DDBJ whole genome shotgun (WGS) entry which is preliminary data.</text>
</comment>